<protein>
    <recommendedName>
        <fullName evidence="1">Amidohydrolase-related domain-containing protein</fullName>
    </recommendedName>
</protein>
<dbReference type="InterPro" id="IPR052358">
    <property type="entry name" value="Aro_Compnd_Degr_Hydrolases"/>
</dbReference>
<dbReference type="PANTHER" id="PTHR35563">
    <property type="entry name" value="BARREL METAL-DEPENDENT HYDROLASE, PUTATIVE (AFU_ORTHOLOGUE AFUA_1G16240)-RELATED"/>
    <property type="match status" value="1"/>
</dbReference>
<evidence type="ECO:0000313" key="3">
    <source>
        <dbReference type="Proteomes" id="UP001190700"/>
    </source>
</evidence>
<dbReference type="Pfam" id="PF04909">
    <property type="entry name" value="Amidohydro_2"/>
    <property type="match status" value="1"/>
</dbReference>
<name>A0AAE0KXI7_9CHLO</name>
<dbReference type="InterPro" id="IPR032466">
    <property type="entry name" value="Metal_Hydrolase"/>
</dbReference>
<proteinExistence type="predicted"/>
<dbReference type="Gene3D" id="3.20.20.140">
    <property type="entry name" value="Metal-dependent hydrolases"/>
    <property type="match status" value="1"/>
</dbReference>
<feature type="domain" description="Amidohydrolase-related" evidence="1">
    <location>
        <begin position="17"/>
        <end position="297"/>
    </location>
</feature>
<sequence length="306" mass="35389">MRATDAALGEIKAPYIVDTHVHLWDFPDRPDIVPFRPLAVGSIEEWMEEVFPHGVSNGVTVFPSVGQGKFNITYVRDVLDRFPDTFRGVISLNFTDPSNTSEATLDEFDDIGIRSIKYKLTNQKQIDAFFNDTRADSFVAVSKFMRERRWSWTMQITSEVGEVWPEVLDTLFGTGVKIVCDHFGRPNFTRGLDDPAFKAISQYGDTGRVYVKFSAPFRIDNIRSKARDDQILEYAREYLKAFGDDNIIFGTDWPYIGEINETRPTYDELLENFYTWVPDEDSRFKIMWDNPRRLYGFGKPKRYAGD</sequence>
<dbReference type="AlphaFoldDB" id="A0AAE0KXI7"/>
<dbReference type="Proteomes" id="UP001190700">
    <property type="component" value="Unassembled WGS sequence"/>
</dbReference>
<dbReference type="PANTHER" id="PTHR35563:SF2">
    <property type="entry name" value="BARREL METAL-DEPENDENT HYDROLASE, PUTATIVE (AFU_ORTHOLOGUE AFUA_1G16240)-RELATED"/>
    <property type="match status" value="1"/>
</dbReference>
<dbReference type="InterPro" id="IPR006680">
    <property type="entry name" value="Amidohydro-rel"/>
</dbReference>
<accession>A0AAE0KXI7</accession>
<dbReference type="EMBL" id="LGRX02014746">
    <property type="protein sequence ID" value="KAK3264169.1"/>
    <property type="molecule type" value="Genomic_DNA"/>
</dbReference>
<dbReference type="SUPFAM" id="SSF51556">
    <property type="entry name" value="Metallo-dependent hydrolases"/>
    <property type="match status" value="1"/>
</dbReference>
<keyword evidence="3" id="KW-1185">Reference proteome</keyword>
<evidence type="ECO:0000259" key="1">
    <source>
        <dbReference type="Pfam" id="PF04909"/>
    </source>
</evidence>
<comment type="caution">
    <text evidence="2">The sequence shown here is derived from an EMBL/GenBank/DDBJ whole genome shotgun (WGS) entry which is preliminary data.</text>
</comment>
<dbReference type="GO" id="GO:0016787">
    <property type="term" value="F:hydrolase activity"/>
    <property type="evidence" value="ECO:0007669"/>
    <property type="project" value="InterPro"/>
</dbReference>
<reference evidence="2 3" key="1">
    <citation type="journal article" date="2015" name="Genome Biol. Evol.">
        <title>Comparative Genomics of a Bacterivorous Green Alga Reveals Evolutionary Causalities and Consequences of Phago-Mixotrophic Mode of Nutrition.</title>
        <authorList>
            <person name="Burns J.A."/>
            <person name="Paasch A."/>
            <person name="Narechania A."/>
            <person name="Kim E."/>
        </authorList>
    </citation>
    <scope>NUCLEOTIDE SEQUENCE [LARGE SCALE GENOMIC DNA]</scope>
    <source>
        <strain evidence="2 3">PLY_AMNH</strain>
    </source>
</reference>
<evidence type="ECO:0000313" key="2">
    <source>
        <dbReference type="EMBL" id="KAK3264169.1"/>
    </source>
</evidence>
<organism evidence="2 3">
    <name type="scientific">Cymbomonas tetramitiformis</name>
    <dbReference type="NCBI Taxonomy" id="36881"/>
    <lineage>
        <taxon>Eukaryota</taxon>
        <taxon>Viridiplantae</taxon>
        <taxon>Chlorophyta</taxon>
        <taxon>Pyramimonadophyceae</taxon>
        <taxon>Pyramimonadales</taxon>
        <taxon>Pyramimonadaceae</taxon>
        <taxon>Cymbomonas</taxon>
    </lineage>
</organism>
<gene>
    <name evidence="2" type="ORF">CYMTET_27073</name>
</gene>